<feature type="domain" description="Putative Se/S carrier protein-like" evidence="1">
    <location>
        <begin position="5"/>
        <end position="72"/>
    </location>
</feature>
<dbReference type="Proteomes" id="UP000027770">
    <property type="component" value="Unassembled WGS sequence"/>
</dbReference>
<evidence type="ECO:0000313" key="2">
    <source>
        <dbReference type="EMBL" id="KEI16796.1"/>
    </source>
</evidence>
<name>A0AA40IUK1_CLONO</name>
<proteinExistence type="predicted"/>
<evidence type="ECO:0000313" key="3">
    <source>
        <dbReference type="Proteomes" id="UP000027770"/>
    </source>
</evidence>
<gene>
    <name evidence="2" type="ORF">Z959_08885</name>
</gene>
<reference evidence="2 3" key="1">
    <citation type="submission" date="2014-02" db="EMBL/GenBank/DDBJ databases">
        <title>Plasmidome dynamics in the species complex Clostridium novyi sensu lato converts strains of independent lineages into distinctly different pathogens.</title>
        <authorList>
            <person name="Skarin H."/>
            <person name="Segerman B."/>
        </authorList>
    </citation>
    <scope>NUCLEOTIDE SEQUENCE [LARGE SCALE GENOMIC DNA]</scope>
    <source>
        <strain evidence="2 3">ATCC 27606</strain>
    </source>
</reference>
<comment type="caution">
    <text evidence="2">The sequence shown here is derived from an EMBL/GenBank/DDBJ whole genome shotgun (WGS) entry which is preliminary data.</text>
</comment>
<sequence>MDNSCIAIFASSSSSLHMFKILKDNYLNVELIPTPCTISAGCSRAIKFPSEYLDKIKEYIEDGKLNVKGIYEKVYTSRTFYYKKVY</sequence>
<dbReference type="InterPro" id="IPR021778">
    <property type="entry name" value="Se/S_carrier-like"/>
</dbReference>
<dbReference type="Pfam" id="PF11823">
    <property type="entry name" value="Se_S_carrier"/>
    <property type="match status" value="1"/>
</dbReference>
<dbReference type="RefSeq" id="WP_039218668.1">
    <property type="nucleotide sequence ID" value="NZ_JENW01000042.1"/>
</dbReference>
<accession>A0AA40IUK1</accession>
<dbReference type="AlphaFoldDB" id="A0AA40IUK1"/>
<protein>
    <recommendedName>
        <fullName evidence="1">Putative Se/S carrier protein-like domain-containing protein</fullName>
    </recommendedName>
</protein>
<keyword evidence="3" id="KW-1185">Reference proteome</keyword>
<organism evidence="2 3">
    <name type="scientific">Clostridium novyi B str. ATCC 27606</name>
    <dbReference type="NCBI Taxonomy" id="1443123"/>
    <lineage>
        <taxon>Bacteria</taxon>
        <taxon>Bacillati</taxon>
        <taxon>Bacillota</taxon>
        <taxon>Clostridia</taxon>
        <taxon>Eubacteriales</taxon>
        <taxon>Clostridiaceae</taxon>
        <taxon>Clostridium</taxon>
    </lineage>
</organism>
<evidence type="ECO:0000259" key="1">
    <source>
        <dbReference type="Pfam" id="PF11823"/>
    </source>
</evidence>
<dbReference type="EMBL" id="JENW01000042">
    <property type="protein sequence ID" value="KEI16796.1"/>
    <property type="molecule type" value="Genomic_DNA"/>
</dbReference>